<dbReference type="EMBL" id="SNRY01000802">
    <property type="protein sequence ID" value="KAA6336357.1"/>
    <property type="molecule type" value="Genomic_DNA"/>
</dbReference>
<keyword evidence="1" id="KW-0472">Membrane</keyword>
<dbReference type="NCBIfam" id="TIGR03511">
    <property type="entry name" value="GldH_lipo"/>
    <property type="match status" value="1"/>
</dbReference>
<feature type="transmembrane region" description="Helical" evidence="1">
    <location>
        <begin position="21"/>
        <end position="42"/>
    </location>
</feature>
<dbReference type="Pfam" id="PF14109">
    <property type="entry name" value="GldH_lipo"/>
    <property type="match status" value="1"/>
</dbReference>
<comment type="caution">
    <text evidence="2">The sequence shown here is derived from an EMBL/GenBank/DDBJ whole genome shotgun (WGS) entry which is preliminary data.</text>
</comment>
<organism evidence="2">
    <name type="scientific">termite gut metagenome</name>
    <dbReference type="NCBI Taxonomy" id="433724"/>
    <lineage>
        <taxon>unclassified sequences</taxon>
        <taxon>metagenomes</taxon>
        <taxon>organismal metagenomes</taxon>
    </lineage>
</organism>
<dbReference type="InterPro" id="IPR020018">
    <property type="entry name" value="Motility-assoc_lipoprot_GldH"/>
</dbReference>
<keyword evidence="1" id="KW-1133">Transmembrane helix</keyword>
<proteinExistence type="predicted"/>
<accession>A0A5J4RQX8</accession>
<evidence type="ECO:0000313" key="2">
    <source>
        <dbReference type="EMBL" id="KAA6336357.1"/>
    </source>
</evidence>
<evidence type="ECO:0008006" key="3">
    <source>
        <dbReference type="Google" id="ProtNLM"/>
    </source>
</evidence>
<name>A0A5J4RQX8_9ZZZZ</name>
<protein>
    <recommendedName>
        <fullName evidence="3">Gliding motility lipoprotein GldH</fullName>
    </recommendedName>
</protein>
<gene>
    <name evidence="2" type="ORF">EZS27_015485</name>
</gene>
<reference evidence="2" key="1">
    <citation type="submission" date="2019-03" db="EMBL/GenBank/DDBJ databases">
        <title>Single cell metagenomics reveals metabolic interactions within the superorganism composed of flagellate Streblomastix strix and complex community of Bacteroidetes bacteria on its surface.</title>
        <authorList>
            <person name="Treitli S.C."/>
            <person name="Kolisko M."/>
            <person name="Husnik F."/>
            <person name="Keeling P."/>
            <person name="Hampl V."/>
        </authorList>
    </citation>
    <scope>NUCLEOTIDE SEQUENCE</scope>
    <source>
        <strain evidence="2">STM</strain>
    </source>
</reference>
<keyword evidence="1" id="KW-0812">Transmembrane</keyword>
<dbReference type="AlphaFoldDB" id="A0A5J4RQX8"/>
<sequence>MEEEEQESSAGSLKMKYPLKNCICFFVVIWVLTAACTNNVIYHSFQDVPGEGWNKNNAFFSSVQVTDTILTPYHLYVQIRYHNDYPYQNLLLFVSHNLQDSSVIVTDTIRCALTDKYERWTERDWGSLFQKTLNKKDFTVRHPGTRTIKIFHGMEDEILTGINDIGIWIERISH</sequence>
<evidence type="ECO:0000256" key="1">
    <source>
        <dbReference type="SAM" id="Phobius"/>
    </source>
</evidence>